<comment type="caution">
    <text evidence="14">The sequence shown here is derived from an EMBL/GenBank/DDBJ whole genome shotgun (WGS) entry which is preliminary data.</text>
</comment>
<dbReference type="GO" id="GO:0016042">
    <property type="term" value="P:lipid catabolic process"/>
    <property type="evidence" value="ECO:0007669"/>
    <property type="project" value="UniProtKB-KW"/>
</dbReference>
<dbReference type="EC" id="3.1.1.4" evidence="3"/>
<evidence type="ECO:0000256" key="3">
    <source>
        <dbReference type="ARBA" id="ARBA00013278"/>
    </source>
</evidence>
<evidence type="ECO:0000256" key="5">
    <source>
        <dbReference type="ARBA" id="ARBA00022525"/>
    </source>
</evidence>
<proteinExistence type="predicted"/>
<dbReference type="PANTHER" id="PTHR12253">
    <property type="entry name" value="RH14732P"/>
    <property type="match status" value="1"/>
</dbReference>
<keyword evidence="8" id="KW-0106">Calcium</keyword>
<evidence type="ECO:0000256" key="9">
    <source>
        <dbReference type="ARBA" id="ARBA00022963"/>
    </source>
</evidence>
<dbReference type="PROSITE" id="PS00118">
    <property type="entry name" value="PA2_HIS"/>
    <property type="match status" value="1"/>
</dbReference>
<evidence type="ECO:0000259" key="13">
    <source>
        <dbReference type="Pfam" id="PF05826"/>
    </source>
</evidence>
<dbReference type="OrthoDB" id="6501032at2759"/>
<dbReference type="Proteomes" id="UP001151699">
    <property type="component" value="Chromosome X"/>
</dbReference>
<evidence type="ECO:0000256" key="7">
    <source>
        <dbReference type="ARBA" id="ARBA00022801"/>
    </source>
</evidence>
<evidence type="ECO:0000256" key="1">
    <source>
        <dbReference type="ARBA" id="ARBA00001913"/>
    </source>
</evidence>
<sequence>MSHQYIRTGNRFSNDSLVMIYYNDQTIAVTELGPAKLLLNCELIEIYDDNEGLKLLQRLSSINKPLEITFKDMVKLMGQCDIVEKQNELNRQPFLSKEQRSVNDEDTSLFPQNPFSLLSGIVPGTKWCGTGDIASSYSDLGSEKTMDRCCRQHDLCPVKIRAYQNRYNLINNSLYSKSHCTCDDMLFSCLKKTNTSAAQVMGSIYFNLVQVPCLQETPAGLRYRKAREGF</sequence>
<dbReference type="GO" id="GO:0006644">
    <property type="term" value="P:phospholipid metabolic process"/>
    <property type="evidence" value="ECO:0007669"/>
    <property type="project" value="InterPro"/>
</dbReference>
<evidence type="ECO:0000256" key="12">
    <source>
        <dbReference type="ARBA" id="ARBA00029903"/>
    </source>
</evidence>
<dbReference type="AlphaFoldDB" id="A0A9Q0MTF1"/>
<evidence type="ECO:0000313" key="15">
    <source>
        <dbReference type="Proteomes" id="UP001151699"/>
    </source>
</evidence>
<keyword evidence="11" id="KW-1015">Disulfide bond</keyword>
<keyword evidence="5" id="KW-0964">Secreted</keyword>
<protein>
    <recommendedName>
        <fullName evidence="4">Phospholipase A2</fullName>
        <ecNumber evidence="3">3.1.1.4</ecNumber>
    </recommendedName>
    <alternativeName>
        <fullName evidence="12">Phosphatidylcholine 2-acylhydrolase</fullName>
    </alternativeName>
</protein>
<evidence type="ECO:0000256" key="10">
    <source>
        <dbReference type="ARBA" id="ARBA00023098"/>
    </source>
</evidence>
<feature type="domain" description="Phospholipase A2-like central" evidence="13">
    <location>
        <begin position="121"/>
        <end position="216"/>
    </location>
</feature>
<keyword evidence="10" id="KW-0443">Lipid metabolism</keyword>
<dbReference type="GO" id="GO:0004623">
    <property type="term" value="F:phospholipase A2 activity"/>
    <property type="evidence" value="ECO:0007669"/>
    <property type="project" value="UniProtKB-EC"/>
</dbReference>
<accession>A0A9Q0MTF1</accession>
<evidence type="ECO:0000256" key="8">
    <source>
        <dbReference type="ARBA" id="ARBA00022837"/>
    </source>
</evidence>
<keyword evidence="7" id="KW-0378">Hydrolase</keyword>
<evidence type="ECO:0000313" key="14">
    <source>
        <dbReference type="EMBL" id="KAJ6637658.1"/>
    </source>
</evidence>
<evidence type="ECO:0000256" key="11">
    <source>
        <dbReference type="ARBA" id="ARBA00023157"/>
    </source>
</evidence>
<evidence type="ECO:0000256" key="4">
    <source>
        <dbReference type="ARBA" id="ARBA00021721"/>
    </source>
</evidence>
<keyword evidence="6" id="KW-0479">Metal-binding</keyword>
<comment type="subcellular location">
    <subcellularLocation>
        <location evidence="2">Secreted</location>
    </subcellularLocation>
</comment>
<evidence type="ECO:0000256" key="6">
    <source>
        <dbReference type="ARBA" id="ARBA00022723"/>
    </source>
</evidence>
<dbReference type="EMBL" id="WJQU01000003">
    <property type="protein sequence ID" value="KAJ6637658.1"/>
    <property type="molecule type" value="Genomic_DNA"/>
</dbReference>
<dbReference type="CDD" id="cd04704">
    <property type="entry name" value="PLA2_bee_venom_like"/>
    <property type="match status" value="1"/>
</dbReference>
<keyword evidence="15" id="KW-1185">Reference proteome</keyword>
<dbReference type="GO" id="GO:0046872">
    <property type="term" value="F:metal ion binding"/>
    <property type="evidence" value="ECO:0007669"/>
    <property type="project" value="UniProtKB-KW"/>
</dbReference>
<evidence type="ECO:0000256" key="2">
    <source>
        <dbReference type="ARBA" id="ARBA00004613"/>
    </source>
</evidence>
<name>A0A9Q0MTF1_9DIPT</name>
<gene>
    <name evidence="14" type="primary">PA23_1</name>
    <name evidence="14" type="ORF">Bhyg_10389</name>
</gene>
<dbReference type="GO" id="GO:0050482">
    <property type="term" value="P:arachidonate secretion"/>
    <property type="evidence" value="ECO:0007669"/>
    <property type="project" value="InterPro"/>
</dbReference>
<dbReference type="Gene3D" id="1.20.90.10">
    <property type="entry name" value="Phospholipase A2 domain"/>
    <property type="match status" value="1"/>
</dbReference>
<dbReference type="Pfam" id="PF05826">
    <property type="entry name" value="Phospholip_A2_2"/>
    <property type="match status" value="1"/>
</dbReference>
<dbReference type="InterPro" id="IPR016090">
    <property type="entry name" value="PLA2-like_dom"/>
</dbReference>
<organism evidence="14 15">
    <name type="scientific">Pseudolycoriella hygida</name>
    <dbReference type="NCBI Taxonomy" id="35572"/>
    <lineage>
        <taxon>Eukaryota</taxon>
        <taxon>Metazoa</taxon>
        <taxon>Ecdysozoa</taxon>
        <taxon>Arthropoda</taxon>
        <taxon>Hexapoda</taxon>
        <taxon>Insecta</taxon>
        <taxon>Pterygota</taxon>
        <taxon>Neoptera</taxon>
        <taxon>Endopterygota</taxon>
        <taxon>Diptera</taxon>
        <taxon>Nematocera</taxon>
        <taxon>Sciaroidea</taxon>
        <taxon>Sciaridae</taxon>
        <taxon>Pseudolycoriella</taxon>
    </lineage>
</organism>
<dbReference type="GO" id="GO:0005576">
    <property type="term" value="C:extracellular region"/>
    <property type="evidence" value="ECO:0007669"/>
    <property type="project" value="UniProtKB-SubCell"/>
</dbReference>
<dbReference type="InterPro" id="IPR033113">
    <property type="entry name" value="PLA2_histidine"/>
</dbReference>
<dbReference type="FunFam" id="1.20.90.10:FF:000002">
    <property type="entry name" value="Phospholipase A2 group III"/>
    <property type="match status" value="1"/>
</dbReference>
<reference evidence="14" key="1">
    <citation type="submission" date="2022-07" db="EMBL/GenBank/DDBJ databases">
        <authorList>
            <person name="Trinca V."/>
            <person name="Uliana J.V.C."/>
            <person name="Torres T.T."/>
            <person name="Ward R.J."/>
            <person name="Monesi N."/>
        </authorList>
    </citation>
    <scope>NUCLEOTIDE SEQUENCE</scope>
    <source>
        <strain evidence="14">HSMRA1968</strain>
        <tissue evidence="14">Whole embryos</tissue>
    </source>
</reference>
<dbReference type="InterPro" id="IPR036444">
    <property type="entry name" value="PLipase_A2_dom_sf"/>
</dbReference>
<comment type="cofactor">
    <cofactor evidence="1">
        <name>Ca(2+)</name>
        <dbReference type="ChEBI" id="CHEBI:29108"/>
    </cofactor>
</comment>
<keyword evidence="9" id="KW-0442">Lipid degradation</keyword>
<dbReference type="SUPFAM" id="SSF48619">
    <property type="entry name" value="Phospholipase A2, PLA2"/>
    <property type="match status" value="1"/>
</dbReference>